<dbReference type="AlphaFoldDB" id="F8AHW8"/>
<evidence type="ECO:0000313" key="2">
    <source>
        <dbReference type="EMBL" id="AEH24255.1"/>
    </source>
</evidence>
<dbReference type="eggNOG" id="arCOG07090">
    <property type="taxonomic scope" value="Archaea"/>
</dbReference>
<evidence type="ECO:0000313" key="3">
    <source>
        <dbReference type="Proteomes" id="UP000008386"/>
    </source>
</evidence>
<sequence>MRGVLNGVAIFARIFAFFVLLVSMVIWILGLPFALYELFKGKEPDRDFLIELTVRQNLFYTAVLVAVRLIALHSSYPAGDDPIGSSWPSGGKRNWWSHC</sequence>
<proteinExistence type="predicted"/>
<dbReference type="KEGG" id="pya:PYCH_05670"/>
<keyword evidence="1" id="KW-1133">Transmembrane helix</keyword>
<keyword evidence="1" id="KW-0472">Membrane</keyword>
<name>F8AHW8_PYRYC</name>
<accession>F8AHW8</accession>
<keyword evidence="3" id="KW-1185">Reference proteome</keyword>
<gene>
    <name evidence="2" type="ordered locus">PYCH_05670</name>
</gene>
<evidence type="ECO:0000256" key="1">
    <source>
        <dbReference type="SAM" id="Phobius"/>
    </source>
</evidence>
<dbReference type="Proteomes" id="UP000008386">
    <property type="component" value="Chromosome"/>
</dbReference>
<keyword evidence="1" id="KW-0812">Transmembrane</keyword>
<feature type="transmembrane region" description="Helical" evidence="1">
    <location>
        <begin position="12"/>
        <end position="36"/>
    </location>
</feature>
<protein>
    <submittedName>
        <fullName evidence="2">Uncharacterized protein</fullName>
    </submittedName>
</protein>
<organism evidence="2 3">
    <name type="scientific">Pyrococcus yayanosii (strain CH1 / JCM 16557)</name>
    <dbReference type="NCBI Taxonomy" id="529709"/>
    <lineage>
        <taxon>Archaea</taxon>
        <taxon>Methanobacteriati</taxon>
        <taxon>Methanobacteriota</taxon>
        <taxon>Thermococci</taxon>
        <taxon>Thermococcales</taxon>
        <taxon>Thermococcaceae</taxon>
        <taxon>Pyrococcus</taxon>
    </lineage>
</organism>
<dbReference type="HOGENOM" id="CLU_2313906_0_0_2"/>
<reference evidence="2 3" key="1">
    <citation type="journal article" date="2011" name="J. Bacteriol.">
        <title>Complete genome sequence of the obligate piezophilic hyperthermophilic archaeon Pyrococcus yayanosii CH1.</title>
        <authorList>
            <person name="Jun X."/>
            <person name="Lupeng L."/>
            <person name="Minjuan X."/>
            <person name="Oger P."/>
            <person name="Fengping W."/>
            <person name="Jebbar M."/>
            <person name="Xiang X."/>
        </authorList>
    </citation>
    <scope>NUCLEOTIDE SEQUENCE [LARGE SCALE GENOMIC DNA]</scope>
    <source>
        <strain evidence="3">CH1 / JCM 16557</strain>
    </source>
</reference>
<dbReference type="EMBL" id="CP002779">
    <property type="protein sequence ID" value="AEH24255.1"/>
    <property type="molecule type" value="Genomic_DNA"/>
</dbReference>
<dbReference type="STRING" id="529709.PYCH_05670"/>